<dbReference type="PANTHER" id="PTHR36395:SF1">
    <property type="entry name" value="RING-H2 ZINC FINGER PROTEIN"/>
    <property type="match status" value="1"/>
</dbReference>
<proteinExistence type="predicted"/>
<dbReference type="EMBL" id="HBNR01085093">
    <property type="protein sequence ID" value="CAE4662755.1"/>
    <property type="molecule type" value="Transcribed_RNA"/>
</dbReference>
<dbReference type="PANTHER" id="PTHR36395">
    <property type="entry name" value="RING-H2 ZINC FINGER PROTEIN"/>
    <property type="match status" value="1"/>
</dbReference>
<evidence type="ECO:0000256" key="1">
    <source>
        <dbReference type="SAM" id="MobiDB-lite"/>
    </source>
</evidence>
<organism evidence="2">
    <name type="scientific">Alexandrium monilatum</name>
    <dbReference type="NCBI Taxonomy" id="311494"/>
    <lineage>
        <taxon>Eukaryota</taxon>
        <taxon>Sar</taxon>
        <taxon>Alveolata</taxon>
        <taxon>Dinophyceae</taxon>
        <taxon>Gonyaulacales</taxon>
        <taxon>Pyrocystaceae</taxon>
        <taxon>Alexandrium</taxon>
    </lineage>
</organism>
<name>A0A7S4T2H0_9DINO</name>
<feature type="region of interest" description="Disordered" evidence="1">
    <location>
        <begin position="1"/>
        <end position="20"/>
    </location>
</feature>
<protein>
    <submittedName>
        <fullName evidence="2">Uncharacterized protein</fullName>
    </submittedName>
</protein>
<gene>
    <name evidence="2" type="ORF">AMON00008_LOCUS60911</name>
</gene>
<reference evidence="2" key="1">
    <citation type="submission" date="2021-01" db="EMBL/GenBank/DDBJ databases">
        <authorList>
            <person name="Corre E."/>
            <person name="Pelletier E."/>
            <person name="Niang G."/>
            <person name="Scheremetjew M."/>
            <person name="Finn R."/>
            <person name="Kale V."/>
            <person name="Holt S."/>
            <person name="Cochrane G."/>
            <person name="Meng A."/>
            <person name="Brown T."/>
            <person name="Cohen L."/>
        </authorList>
    </citation>
    <scope>NUCLEOTIDE SEQUENCE</scope>
    <source>
        <strain evidence="2">CCMP3105</strain>
    </source>
</reference>
<accession>A0A7S4T2H0</accession>
<sequence length="261" mass="29147">MPSGMVRARLPLPMSGERARAPLPMSQERTGGPHLMSVAPIKVLHPLSEQELAAALREAGLDPTSYGTGSAKSLSGLLAEIKHGECSLQRLGLGRVERLVEPVFVQLRWRGCVLVEIEQRFNDGRRRQRNMLLAEKRSAEDADASVTALRGMAEELELDLDLEAVQPLVRVDRDLYTCVTERSESTSYPGLQCVYHSHHCVLHLSEAGEAHFQRCGLLQEIFETSEYDKVNVWQWMPLDIAKELKVKGFPAPSTQGRRLVN</sequence>
<dbReference type="AlphaFoldDB" id="A0A7S4T2H0"/>
<evidence type="ECO:0000313" key="2">
    <source>
        <dbReference type="EMBL" id="CAE4662755.1"/>
    </source>
</evidence>